<reference evidence="1 2" key="1">
    <citation type="submission" date="2020-06" db="EMBL/GenBank/DDBJ databases">
        <title>Nonomuraea sp. SMC257, a novel actinomycete isolated from soil.</title>
        <authorList>
            <person name="Chanama M."/>
        </authorList>
    </citation>
    <scope>NUCLEOTIDE SEQUENCE [LARGE SCALE GENOMIC DNA]</scope>
    <source>
        <strain evidence="1 2">SMC257</strain>
    </source>
</reference>
<dbReference type="EMBL" id="JABWGN010000013">
    <property type="protein sequence ID" value="NUW35876.1"/>
    <property type="molecule type" value="Genomic_DNA"/>
</dbReference>
<protein>
    <submittedName>
        <fullName evidence="1">Disulfide bond formation protein DsbA</fullName>
    </submittedName>
</protein>
<gene>
    <name evidence="1" type="ORF">HTZ77_31325</name>
</gene>
<dbReference type="SUPFAM" id="SSF52833">
    <property type="entry name" value="Thioredoxin-like"/>
    <property type="match status" value="1"/>
</dbReference>
<dbReference type="InterPro" id="IPR053977">
    <property type="entry name" value="Rv2466c-like"/>
</dbReference>
<evidence type="ECO:0000313" key="1">
    <source>
        <dbReference type="EMBL" id="NUW35876.1"/>
    </source>
</evidence>
<dbReference type="RefSeq" id="WP_175593338.1">
    <property type="nucleotide sequence ID" value="NZ_JABWGN010000013.1"/>
</dbReference>
<sequence length="206" mass="23239">MTTRTPVDLWFDPSCPFAWATSRWLIEVENVRSIEPRWRLMSLKLLNQDKDVPQDYKDRTVRAMGLVRVIAAAQQKYGDHVTGTLYTEMGTRLHNEGRSKQPDSYREIAEESLVAAGLDAELVSAMDSEDHDEAIAVSHDEGLGLVGDDVGTPIIRVGSNAFFGPVITRVPRDEEAGRLWDGVLLVTAFEDFFELKRTRTRSPQFD</sequence>
<keyword evidence="2" id="KW-1185">Reference proteome</keyword>
<evidence type="ECO:0000313" key="2">
    <source>
        <dbReference type="Proteomes" id="UP000586042"/>
    </source>
</evidence>
<dbReference type="Pfam" id="PF22234">
    <property type="entry name" value="Rv2466c-like"/>
    <property type="match status" value="1"/>
</dbReference>
<comment type="caution">
    <text evidence="1">The sequence shown here is derived from an EMBL/GenBank/DDBJ whole genome shotgun (WGS) entry which is preliminary data.</text>
</comment>
<name>A0A7Y6ID15_9ACTN</name>
<dbReference type="CDD" id="cd02972">
    <property type="entry name" value="DsbA_family"/>
    <property type="match status" value="1"/>
</dbReference>
<proteinExistence type="predicted"/>
<dbReference type="Proteomes" id="UP000586042">
    <property type="component" value="Unassembled WGS sequence"/>
</dbReference>
<organism evidence="1 2">
    <name type="scientific">Nonomuraea montanisoli</name>
    <dbReference type="NCBI Taxonomy" id="2741721"/>
    <lineage>
        <taxon>Bacteria</taxon>
        <taxon>Bacillati</taxon>
        <taxon>Actinomycetota</taxon>
        <taxon>Actinomycetes</taxon>
        <taxon>Streptosporangiales</taxon>
        <taxon>Streptosporangiaceae</taxon>
        <taxon>Nonomuraea</taxon>
    </lineage>
</organism>
<dbReference type="InterPro" id="IPR036249">
    <property type="entry name" value="Thioredoxin-like_sf"/>
</dbReference>
<accession>A0A7Y6ID15</accession>
<dbReference type="Gene3D" id="3.40.30.10">
    <property type="entry name" value="Glutaredoxin"/>
    <property type="match status" value="1"/>
</dbReference>
<dbReference type="AlphaFoldDB" id="A0A7Y6ID15"/>